<dbReference type="NCBIfam" id="TIGR02453">
    <property type="entry name" value="TIGR02453 family protein"/>
    <property type="match status" value="1"/>
</dbReference>
<organism evidence="1 2">
    <name type="scientific">Candidatus Caccoplasma merdipullorum</name>
    <dbReference type="NCBI Taxonomy" id="2840718"/>
    <lineage>
        <taxon>Bacteria</taxon>
        <taxon>Pseudomonadati</taxon>
        <taxon>Bacteroidota</taxon>
        <taxon>Bacteroidia</taxon>
        <taxon>Bacteroidales</taxon>
        <taxon>Bacteroidaceae</taxon>
        <taxon>Bacteroidaceae incertae sedis</taxon>
        <taxon>Candidatus Caccoplasma</taxon>
    </lineage>
</organism>
<comment type="caution">
    <text evidence="1">The sequence shown here is derived from an EMBL/GenBank/DDBJ whole genome shotgun (WGS) entry which is preliminary data.</text>
</comment>
<reference evidence="1" key="1">
    <citation type="submission" date="2020-10" db="EMBL/GenBank/DDBJ databases">
        <authorList>
            <person name="Gilroy R."/>
        </authorList>
    </citation>
    <scope>NUCLEOTIDE SEQUENCE</scope>
    <source>
        <strain evidence="1">G3-4614</strain>
    </source>
</reference>
<reference evidence="1" key="2">
    <citation type="journal article" date="2021" name="PeerJ">
        <title>Extensive microbial diversity within the chicken gut microbiome revealed by metagenomics and culture.</title>
        <authorList>
            <person name="Gilroy R."/>
            <person name="Ravi A."/>
            <person name="Getino M."/>
            <person name="Pursley I."/>
            <person name="Horton D.L."/>
            <person name="Alikhan N.F."/>
            <person name="Baker D."/>
            <person name="Gharbi K."/>
            <person name="Hall N."/>
            <person name="Watson M."/>
            <person name="Adriaenssens E.M."/>
            <person name="Foster-Nyarko E."/>
            <person name="Jarju S."/>
            <person name="Secka A."/>
            <person name="Antonio M."/>
            <person name="Oren A."/>
            <person name="Chaudhuri R.R."/>
            <person name="La Ragione R."/>
            <person name="Hildebrand F."/>
            <person name="Pallen M.J."/>
        </authorList>
    </citation>
    <scope>NUCLEOTIDE SEQUENCE</scope>
    <source>
        <strain evidence="1">G3-4614</strain>
    </source>
</reference>
<dbReference type="PANTHER" id="PTHR36452:SF1">
    <property type="entry name" value="DUF2461 DOMAIN-CONTAINING PROTEIN"/>
    <property type="match status" value="1"/>
</dbReference>
<dbReference type="PIRSF" id="PIRSF028451">
    <property type="entry name" value="UCP028451"/>
    <property type="match status" value="1"/>
</dbReference>
<protein>
    <submittedName>
        <fullName evidence="1">DUF2461 domain-containing protein</fullName>
    </submittedName>
</protein>
<sequence length="223" mass="26584">IMEELFKYLKNLKLNNNREWFYAHKQEYDILRGNFENDISKLLALMSMYDDELKNLTPKDCIYRIYRDIRFSEDKTPYKTHFGVFMTKYGRKLNRAGYYLHIEPGGSMLCAGLWFPDPALLKAVRKEICNNAEELLAIMENPALKKTYGGFDMENTLKKVPNGYPKDFPYPELLKLKSFGVVYKAKDDFFYDRKWIEKVAEYFRPAKAMNDFFNYTADEMYNR</sequence>
<evidence type="ECO:0000313" key="2">
    <source>
        <dbReference type="Proteomes" id="UP000823636"/>
    </source>
</evidence>
<feature type="non-terminal residue" evidence="1">
    <location>
        <position position="1"/>
    </location>
</feature>
<dbReference type="InterPro" id="IPR012808">
    <property type="entry name" value="CHP02453"/>
</dbReference>
<dbReference type="InterPro" id="IPR015996">
    <property type="entry name" value="UCP028451"/>
</dbReference>
<evidence type="ECO:0000313" key="1">
    <source>
        <dbReference type="EMBL" id="MBO8439015.1"/>
    </source>
</evidence>
<proteinExistence type="predicted"/>
<gene>
    <name evidence="1" type="ORF">IAC54_09015</name>
</gene>
<dbReference type="Proteomes" id="UP000823636">
    <property type="component" value="Unassembled WGS sequence"/>
</dbReference>
<dbReference type="PANTHER" id="PTHR36452">
    <property type="entry name" value="CHROMOSOME 12, WHOLE GENOME SHOTGUN SEQUENCE"/>
    <property type="match status" value="1"/>
</dbReference>
<accession>A0A9D9E6W5</accession>
<dbReference type="AlphaFoldDB" id="A0A9D9E6W5"/>
<dbReference type="EMBL" id="JADIMW010000088">
    <property type="protein sequence ID" value="MBO8439015.1"/>
    <property type="molecule type" value="Genomic_DNA"/>
</dbReference>
<dbReference type="Pfam" id="PF09365">
    <property type="entry name" value="DUF2461"/>
    <property type="match status" value="1"/>
</dbReference>
<name>A0A9D9E6W5_9BACT</name>